<dbReference type="Proteomes" id="UP001596302">
    <property type="component" value="Unassembled WGS sequence"/>
</dbReference>
<comment type="subcellular location">
    <subcellularLocation>
        <location evidence="1">Cell membrane</location>
        <topology evidence="1">Multi-pass membrane protein</topology>
    </subcellularLocation>
</comment>
<dbReference type="RefSeq" id="WP_379587912.1">
    <property type="nucleotide sequence ID" value="NZ_JBHSQW010000044.1"/>
</dbReference>
<evidence type="ECO:0000256" key="7">
    <source>
        <dbReference type="ARBA" id="ARBA00023136"/>
    </source>
</evidence>
<dbReference type="PANTHER" id="PTHR11795:SF451">
    <property type="entry name" value="ABC TRANSPORTER PERMEASE PROTEIN"/>
    <property type="match status" value="1"/>
</dbReference>
<feature type="transmembrane region" description="Helical" evidence="9">
    <location>
        <begin position="61"/>
        <end position="81"/>
    </location>
</feature>
<evidence type="ECO:0000256" key="6">
    <source>
        <dbReference type="ARBA" id="ARBA00022989"/>
    </source>
</evidence>
<gene>
    <name evidence="10" type="ORF">ACFQE5_22655</name>
</gene>
<comment type="similarity">
    <text evidence="8">Belongs to the binding-protein-dependent transport system permease family. LivHM subfamily.</text>
</comment>
<feature type="transmembrane region" description="Helical" evidence="9">
    <location>
        <begin position="235"/>
        <end position="255"/>
    </location>
</feature>
<dbReference type="CDD" id="cd06582">
    <property type="entry name" value="TM_PBP1_LivH_like"/>
    <property type="match status" value="1"/>
</dbReference>
<dbReference type="EMBL" id="JBHSQW010000044">
    <property type="protein sequence ID" value="MFC5997016.1"/>
    <property type="molecule type" value="Genomic_DNA"/>
</dbReference>
<feature type="transmembrane region" description="Helical" evidence="9">
    <location>
        <begin position="135"/>
        <end position="157"/>
    </location>
</feature>
<name>A0ABW1J807_9PSEU</name>
<evidence type="ECO:0000313" key="11">
    <source>
        <dbReference type="Proteomes" id="UP001596302"/>
    </source>
</evidence>
<keyword evidence="4 9" id="KW-0812">Transmembrane</keyword>
<feature type="transmembrane region" description="Helical" evidence="9">
    <location>
        <begin position="93"/>
        <end position="115"/>
    </location>
</feature>
<accession>A0ABW1J807</accession>
<evidence type="ECO:0000256" key="5">
    <source>
        <dbReference type="ARBA" id="ARBA00022970"/>
    </source>
</evidence>
<evidence type="ECO:0000256" key="9">
    <source>
        <dbReference type="SAM" id="Phobius"/>
    </source>
</evidence>
<feature type="transmembrane region" description="Helical" evidence="9">
    <location>
        <begin position="12"/>
        <end position="29"/>
    </location>
</feature>
<keyword evidence="6 9" id="KW-1133">Transmembrane helix</keyword>
<sequence>MTLLLQLGFQGIALGMVYGLIALGFVIMFKGSHTFNFAHGEFVALGAYVVLALMAQVPYLMAFLAAVAITVTVALLVEAVLLRRMVGKSVNIVVLATLGLSIMVHQVLVMIWGVGSHGSAGPIGAGTVHVGSVVLPTNAIATIATSVVVLGALTFFFRRTSYGLAMRATASHQEAALAQGIDVRRMFALAWALAAFLAVVAGIFLASFPRVVSPSMGMVALVAIPAIVIGGMDSLVGAVIGGLMIGLIQVLGASYLADYGGGKLHEVLPYVLMFVVLLVRPYGLFGSRSIERV</sequence>
<organism evidence="10 11">
    <name type="scientific">Pseudonocardia hispaniensis</name>
    <dbReference type="NCBI Taxonomy" id="904933"/>
    <lineage>
        <taxon>Bacteria</taxon>
        <taxon>Bacillati</taxon>
        <taxon>Actinomycetota</taxon>
        <taxon>Actinomycetes</taxon>
        <taxon>Pseudonocardiales</taxon>
        <taxon>Pseudonocardiaceae</taxon>
        <taxon>Pseudonocardia</taxon>
    </lineage>
</organism>
<keyword evidence="7 9" id="KW-0472">Membrane</keyword>
<keyword evidence="11" id="KW-1185">Reference proteome</keyword>
<proteinExistence type="inferred from homology"/>
<protein>
    <submittedName>
        <fullName evidence="10">Branched-chain amino acid ABC transporter permease</fullName>
    </submittedName>
</protein>
<reference evidence="11" key="1">
    <citation type="journal article" date="2019" name="Int. J. Syst. Evol. Microbiol.">
        <title>The Global Catalogue of Microorganisms (GCM) 10K type strain sequencing project: providing services to taxonomists for standard genome sequencing and annotation.</title>
        <authorList>
            <consortium name="The Broad Institute Genomics Platform"/>
            <consortium name="The Broad Institute Genome Sequencing Center for Infectious Disease"/>
            <person name="Wu L."/>
            <person name="Ma J."/>
        </authorList>
    </citation>
    <scope>NUCLEOTIDE SEQUENCE [LARGE SCALE GENOMIC DNA]</scope>
    <source>
        <strain evidence="11">CCM 8391</strain>
    </source>
</reference>
<evidence type="ECO:0000256" key="3">
    <source>
        <dbReference type="ARBA" id="ARBA00022475"/>
    </source>
</evidence>
<evidence type="ECO:0000256" key="2">
    <source>
        <dbReference type="ARBA" id="ARBA00022448"/>
    </source>
</evidence>
<evidence type="ECO:0000256" key="8">
    <source>
        <dbReference type="ARBA" id="ARBA00037998"/>
    </source>
</evidence>
<dbReference type="Pfam" id="PF02653">
    <property type="entry name" value="BPD_transp_2"/>
    <property type="match status" value="1"/>
</dbReference>
<dbReference type="PANTHER" id="PTHR11795">
    <property type="entry name" value="BRANCHED-CHAIN AMINO ACID TRANSPORT SYSTEM PERMEASE PROTEIN LIVH"/>
    <property type="match status" value="1"/>
</dbReference>
<dbReference type="InterPro" id="IPR001851">
    <property type="entry name" value="ABC_transp_permease"/>
</dbReference>
<keyword evidence="5" id="KW-0029">Amino-acid transport</keyword>
<feature type="transmembrane region" description="Helical" evidence="9">
    <location>
        <begin position="186"/>
        <end position="205"/>
    </location>
</feature>
<keyword evidence="2" id="KW-0813">Transport</keyword>
<comment type="caution">
    <text evidence="10">The sequence shown here is derived from an EMBL/GenBank/DDBJ whole genome shotgun (WGS) entry which is preliminary data.</text>
</comment>
<keyword evidence="3" id="KW-1003">Cell membrane</keyword>
<evidence type="ECO:0000313" key="10">
    <source>
        <dbReference type="EMBL" id="MFC5997016.1"/>
    </source>
</evidence>
<dbReference type="InterPro" id="IPR052157">
    <property type="entry name" value="BCAA_transport_permease"/>
</dbReference>
<feature type="transmembrane region" description="Helical" evidence="9">
    <location>
        <begin position="211"/>
        <end position="228"/>
    </location>
</feature>
<evidence type="ECO:0000256" key="1">
    <source>
        <dbReference type="ARBA" id="ARBA00004651"/>
    </source>
</evidence>
<feature type="transmembrane region" description="Helical" evidence="9">
    <location>
        <begin position="267"/>
        <end position="285"/>
    </location>
</feature>
<evidence type="ECO:0000256" key="4">
    <source>
        <dbReference type="ARBA" id="ARBA00022692"/>
    </source>
</evidence>